<proteinExistence type="predicted"/>
<name>A0A2J6Q5W3_9HELO</name>
<gene>
    <name evidence="1" type="ORF">NA56DRAFT_571946</name>
</gene>
<dbReference type="STRING" id="1745343.A0A2J6Q5W3"/>
<dbReference type="EMBL" id="KZ613480">
    <property type="protein sequence ID" value="PMD21666.1"/>
    <property type="molecule type" value="Genomic_DNA"/>
</dbReference>
<dbReference type="OrthoDB" id="5243686at2759"/>
<protein>
    <submittedName>
        <fullName evidence="1">Uncharacterized protein</fullName>
    </submittedName>
</protein>
<organism evidence="1 2">
    <name type="scientific">Hyaloscypha hepaticicola</name>
    <dbReference type="NCBI Taxonomy" id="2082293"/>
    <lineage>
        <taxon>Eukaryota</taxon>
        <taxon>Fungi</taxon>
        <taxon>Dikarya</taxon>
        <taxon>Ascomycota</taxon>
        <taxon>Pezizomycotina</taxon>
        <taxon>Leotiomycetes</taxon>
        <taxon>Helotiales</taxon>
        <taxon>Hyaloscyphaceae</taxon>
        <taxon>Hyaloscypha</taxon>
    </lineage>
</organism>
<accession>A0A2J6Q5W3</accession>
<keyword evidence="2" id="KW-1185">Reference proteome</keyword>
<dbReference type="Proteomes" id="UP000235672">
    <property type="component" value="Unassembled WGS sequence"/>
</dbReference>
<dbReference type="AlphaFoldDB" id="A0A2J6Q5W3"/>
<sequence>MEIFKNLGSLPGFAVEGTRLLPPKSGPSAPRSEYIRKYSEPVEAPSFLFRVSDQRLNEDPQQGGIAPATLVDPSNGSWSPPLYANGFGEQTAGTLYRWKDGRVSQATDVPANAGLTPYRAVTMFYCNPSTQFLVTDGDVRSRDIAGRSPPQDRWYPLEFHHFGTISCLDFAGEHPVLAGNTARFIERLGLDSYKNREEHAPRAGGLAGNISMLIALIAFSCRRQDLDAVLIDERAWRNHVWRGHNRPDGRRDTRGIFASVYLDYQNPDGSTADTLDQLEWHMGALLS</sequence>
<evidence type="ECO:0000313" key="2">
    <source>
        <dbReference type="Proteomes" id="UP000235672"/>
    </source>
</evidence>
<evidence type="ECO:0000313" key="1">
    <source>
        <dbReference type="EMBL" id="PMD21666.1"/>
    </source>
</evidence>
<reference evidence="1 2" key="1">
    <citation type="submission" date="2016-05" db="EMBL/GenBank/DDBJ databases">
        <title>A degradative enzymes factory behind the ericoid mycorrhizal symbiosis.</title>
        <authorList>
            <consortium name="DOE Joint Genome Institute"/>
            <person name="Martino E."/>
            <person name="Morin E."/>
            <person name="Grelet G."/>
            <person name="Kuo A."/>
            <person name="Kohler A."/>
            <person name="Daghino S."/>
            <person name="Barry K."/>
            <person name="Choi C."/>
            <person name="Cichocki N."/>
            <person name="Clum A."/>
            <person name="Copeland A."/>
            <person name="Hainaut M."/>
            <person name="Haridas S."/>
            <person name="Labutti K."/>
            <person name="Lindquist E."/>
            <person name="Lipzen A."/>
            <person name="Khouja H.-R."/>
            <person name="Murat C."/>
            <person name="Ohm R."/>
            <person name="Olson A."/>
            <person name="Spatafora J."/>
            <person name="Veneault-Fourrey C."/>
            <person name="Henrissat B."/>
            <person name="Grigoriev I."/>
            <person name="Martin F."/>
            <person name="Perotto S."/>
        </authorList>
    </citation>
    <scope>NUCLEOTIDE SEQUENCE [LARGE SCALE GENOMIC DNA]</scope>
    <source>
        <strain evidence="1 2">UAMH 7357</strain>
    </source>
</reference>